<evidence type="ECO:0000313" key="2">
    <source>
        <dbReference type="EMBL" id="GMS97679.1"/>
    </source>
</evidence>
<accession>A0AAV5TT91</accession>
<dbReference type="AlphaFoldDB" id="A0AAV5TT91"/>
<keyword evidence="3" id="KW-1185">Reference proteome</keyword>
<dbReference type="Proteomes" id="UP001432027">
    <property type="component" value="Unassembled WGS sequence"/>
</dbReference>
<feature type="non-terminal residue" evidence="2">
    <location>
        <position position="88"/>
    </location>
</feature>
<reference evidence="2" key="1">
    <citation type="submission" date="2023-10" db="EMBL/GenBank/DDBJ databases">
        <title>Genome assembly of Pristionchus species.</title>
        <authorList>
            <person name="Yoshida K."/>
            <person name="Sommer R.J."/>
        </authorList>
    </citation>
    <scope>NUCLEOTIDE SEQUENCE</scope>
    <source>
        <strain evidence="2">RS0144</strain>
    </source>
</reference>
<dbReference type="EMBL" id="BTSX01000004">
    <property type="protein sequence ID" value="GMS97679.1"/>
    <property type="molecule type" value="Genomic_DNA"/>
</dbReference>
<feature type="region of interest" description="Disordered" evidence="1">
    <location>
        <begin position="29"/>
        <end position="59"/>
    </location>
</feature>
<comment type="caution">
    <text evidence="2">The sequence shown here is derived from an EMBL/GenBank/DDBJ whole genome shotgun (WGS) entry which is preliminary data.</text>
</comment>
<sequence length="88" mass="9756">RQQLSVVRSRRSPASWSLSSPAARCSASTLTSSASMRKSPASLEPLRPESSSWRSKRARGSITPSLRHISSAFRYSHRSQLLLMLSQL</sequence>
<protein>
    <submittedName>
        <fullName evidence="2">Uncharacterized protein</fullName>
    </submittedName>
</protein>
<organism evidence="2 3">
    <name type="scientific">Pristionchus entomophagus</name>
    <dbReference type="NCBI Taxonomy" id="358040"/>
    <lineage>
        <taxon>Eukaryota</taxon>
        <taxon>Metazoa</taxon>
        <taxon>Ecdysozoa</taxon>
        <taxon>Nematoda</taxon>
        <taxon>Chromadorea</taxon>
        <taxon>Rhabditida</taxon>
        <taxon>Rhabditina</taxon>
        <taxon>Diplogasteromorpha</taxon>
        <taxon>Diplogasteroidea</taxon>
        <taxon>Neodiplogasteridae</taxon>
        <taxon>Pristionchus</taxon>
    </lineage>
</organism>
<proteinExistence type="predicted"/>
<feature type="non-terminal residue" evidence="2">
    <location>
        <position position="1"/>
    </location>
</feature>
<evidence type="ECO:0000256" key="1">
    <source>
        <dbReference type="SAM" id="MobiDB-lite"/>
    </source>
</evidence>
<evidence type="ECO:0000313" key="3">
    <source>
        <dbReference type="Proteomes" id="UP001432027"/>
    </source>
</evidence>
<name>A0AAV5TT91_9BILA</name>
<gene>
    <name evidence="2" type="ORF">PENTCL1PPCAC_19854</name>
</gene>